<evidence type="ECO:0000256" key="5">
    <source>
        <dbReference type="ARBA" id="ARBA00023136"/>
    </source>
</evidence>
<dbReference type="Proteomes" id="UP001314903">
    <property type="component" value="Unassembled WGS sequence"/>
</dbReference>
<dbReference type="InterPro" id="IPR052984">
    <property type="entry name" value="UPF0421"/>
</dbReference>
<dbReference type="EMBL" id="JAGGLI010000021">
    <property type="protein sequence ID" value="MBP2028116.1"/>
    <property type="molecule type" value="Genomic_DNA"/>
</dbReference>
<keyword evidence="9" id="KW-1185">Reference proteome</keyword>
<evidence type="ECO:0000256" key="4">
    <source>
        <dbReference type="ARBA" id="ARBA00022989"/>
    </source>
</evidence>
<keyword evidence="6" id="KW-0175">Coiled coil</keyword>
<keyword evidence="2" id="KW-1003">Cell membrane</keyword>
<gene>
    <name evidence="8" type="ORF">J2Z35_001915</name>
</gene>
<dbReference type="PANTHER" id="PTHR40064">
    <property type="entry name" value="MEMBRANE PROTEIN-RELATED"/>
    <property type="match status" value="1"/>
</dbReference>
<organism evidence="8 9">
    <name type="scientific">Acetoanaerobium pronyense</name>
    <dbReference type="NCBI Taxonomy" id="1482736"/>
    <lineage>
        <taxon>Bacteria</taxon>
        <taxon>Bacillati</taxon>
        <taxon>Bacillota</taxon>
        <taxon>Clostridia</taxon>
        <taxon>Peptostreptococcales</taxon>
        <taxon>Filifactoraceae</taxon>
        <taxon>Acetoanaerobium</taxon>
    </lineage>
</organism>
<protein>
    <submittedName>
        <fullName evidence="8">Uncharacterized membrane protein YgaE (UPF0421/DUF939 family)</fullName>
    </submittedName>
</protein>
<dbReference type="Pfam" id="PF06081">
    <property type="entry name" value="ArAE_1"/>
    <property type="match status" value="1"/>
</dbReference>
<dbReference type="InterPro" id="IPR010343">
    <property type="entry name" value="ArAE_1"/>
</dbReference>
<feature type="transmembrane region" description="Helical" evidence="7">
    <location>
        <begin position="58"/>
        <end position="86"/>
    </location>
</feature>
<comment type="subcellular location">
    <subcellularLocation>
        <location evidence="1">Cell membrane</location>
        <topology evidence="1">Multi-pass membrane protein</topology>
    </subcellularLocation>
</comment>
<evidence type="ECO:0000256" key="2">
    <source>
        <dbReference type="ARBA" id="ARBA00022475"/>
    </source>
</evidence>
<name>A0ABS4KLL8_9FIRM</name>
<evidence type="ECO:0000313" key="9">
    <source>
        <dbReference type="Proteomes" id="UP001314903"/>
    </source>
</evidence>
<evidence type="ECO:0000256" key="1">
    <source>
        <dbReference type="ARBA" id="ARBA00004651"/>
    </source>
</evidence>
<evidence type="ECO:0000256" key="3">
    <source>
        <dbReference type="ARBA" id="ARBA00022692"/>
    </source>
</evidence>
<feature type="transmembrane region" description="Helical" evidence="7">
    <location>
        <begin position="120"/>
        <end position="141"/>
    </location>
</feature>
<sequence length="288" mass="32548">MVGMRTIKTAIAVMISIIVSMRLNVNYPLFVTIGAIVSMQSSLNESFQSGLNRILGTIVGAVIGIIFFNISPNNIVLTGLGIILLITINNKMNWSKSLVISLIVFSSIMMSYGQDVVLNSALRVIDTTLGIIIAFVINTVISPPKHEEKIYINAVELIDSAYLEFKSYLLSDTELNVKDIQEKLEALSQLFDIYKSEFIQNEKKILVEKDVMRILFLMDEVAHNFSIINSMKKEISSKNALGIYNKLNIKVNESPENDTEDFLVYNYHIKIITNDISKMKKLEIYRYS</sequence>
<comment type="caution">
    <text evidence="8">The sequence shown here is derived from an EMBL/GenBank/DDBJ whole genome shotgun (WGS) entry which is preliminary data.</text>
</comment>
<feature type="transmembrane region" description="Helical" evidence="7">
    <location>
        <begin position="12"/>
        <end position="38"/>
    </location>
</feature>
<evidence type="ECO:0000256" key="7">
    <source>
        <dbReference type="SAM" id="Phobius"/>
    </source>
</evidence>
<proteinExistence type="predicted"/>
<accession>A0ABS4KLL8</accession>
<feature type="transmembrane region" description="Helical" evidence="7">
    <location>
        <begin position="98"/>
        <end position="114"/>
    </location>
</feature>
<evidence type="ECO:0000256" key="6">
    <source>
        <dbReference type="SAM" id="Coils"/>
    </source>
</evidence>
<keyword evidence="4 7" id="KW-1133">Transmembrane helix</keyword>
<dbReference type="PANTHER" id="PTHR40064:SF1">
    <property type="entry name" value="MEMBRANE PROTEIN"/>
    <property type="match status" value="1"/>
</dbReference>
<feature type="coiled-coil region" evidence="6">
    <location>
        <begin position="170"/>
        <end position="197"/>
    </location>
</feature>
<keyword evidence="3 7" id="KW-0812">Transmembrane</keyword>
<evidence type="ECO:0000313" key="8">
    <source>
        <dbReference type="EMBL" id="MBP2028116.1"/>
    </source>
</evidence>
<reference evidence="8 9" key="1">
    <citation type="submission" date="2021-03" db="EMBL/GenBank/DDBJ databases">
        <title>Genomic Encyclopedia of Type Strains, Phase IV (KMG-IV): sequencing the most valuable type-strain genomes for metagenomic binning, comparative biology and taxonomic classification.</title>
        <authorList>
            <person name="Goeker M."/>
        </authorList>
    </citation>
    <scope>NUCLEOTIDE SEQUENCE [LARGE SCALE GENOMIC DNA]</scope>
    <source>
        <strain evidence="8 9">DSM 27512</strain>
    </source>
</reference>
<keyword evidence="5 7" id="KW-0472">Membrane</keyword>